<dbReference type="EMBL" id="AOLY01000048">
    <property type="protein sequence ID" value="EMA26979.1"/>
    <property type="molecule type" value="Genomic_DNA"/>
</dbReference>
<gene>
    <name evidence="3" type="ORF">C444_21176</name>
</gene>
<comment type="caution">
    <text evidence="3">The sequence shown here is derived from an EMBL/GenBank/DDBJ whole genome shotgun (WGS) entry which is preliminary data.</text>
</comment>
<protein>
    <submittedName>
        <fullName evidence="3">Alpha/beta hydrolase fold protein</fullName>
    </submittedName>
</protein>
<dbReference type="InterPro" id="IPR029058">
    <property type="entry name" value="AB_hydrolase_fold"/>
</dbReference>
<reference evidence="3 4" key="1">
    <citation type="journal article" date="2014" name="PLoS Genet.">
        <title>Phylogenetically driven sequencing of extremely halophilic archaea reveals strategies for static and dynamic osmo-response.</title>
        <authorList>
            <person name="Becker E.A."/>
            <person name="Seitzer P.M."/>
            <person name="Tritt A."/>
            <person name="Larsen D."/>
            <person name="Krusor M."/>
            <person name="Yao A.I."/>
            <person name="Wu D."/>
            <person name="Madern D."/>
            <person name="Eisen J.A."/>
            <person name="Darling A.E."/>
            <person name="Facciotti M.T."/>
        </authorList>
    </citation>
    <scope>NUCLEOTIDE SEQUENCE [LARGE SCALE GENOMIC DNA]</scope>
    <source>
        <strain evidence="4">ATCC 49778 / DSM 6131 / JCM 7785 / NBRC 101032 / NCIMB 13157 / TR-1</strain>
    </source>
</reference>
<dbReference type="InterPro" id="IPR000073">
    <property type="entry name" value="AB_hydrolase_1"/>
</dbReference>
<dbReference type="OrthoDB" id="7531at2157"/>
<dbReference type="PANTHER" id="PTHR43798">
    <property type="entry name" value="MONOACYLGLYCEROL LIPASE"/>
    <property type="match status" value="1"/>
</dbReference>
<name>M0L3F6_HALJT</name>
<dbReference type="PRINTS" id="PR00111">
    <property type="entry name" value="ABHYDROLASE"/>
</dbReference>
<dbReference type="GO" id="GO:0016020">
    <property type="term" value="C:membrane"/>
    <property type="evidence" value="ECO:0007669"/>
    <property type="project" value="TreeGrafter"/>
</dbReference>
<accession>M0L3F6</accession>
<organism evidence="3 4">
    <name type="scientific">Haloarcula japonica (strain ATCC 49778 / DSM 6131 / JCM 7785 / NBRC 101032 / NCIMB 13157 / TR-1)</name>
    <dbReference type="NCBI Taxonomy" id="1227453"/>
    <lineage>
        <taxon>Archaea</taxon>
        <taxon>Methanobacteriati</taxon>
        <taxon>Methanobacteriota</taxon>
        <taxon>Stenosarchaea group</taxon>
        <taxon>Halobacteria</taxon>
        <taxon>Halobacteriales</taxon>
        <taxon>Haloarculaceae</taxon>
        <taxon>Haloarcula</taxon>
    </lineage>
</organism>
<dbReference type="SUPFAM" id="SSF53474">
    <property type="entry name" value="alpha/beta-Hydrolases"/>
    <property type="match status" value="1"/>
</dbReference>
<dbReference type="InterPro" id="IPR000639">
    <property type="entry name" value="Epox_hydrolase-like"/>
</dbReference>
<dbReference type="PRINTS" id="PR00412">
    <property type="entry name" value="EPOXHYDRLASE"/>
</dbReference>
<dbReference type="Proteomes" id="UP000011524">
    <property type="component" value="Unassembled WGS sequence"/>
</dbReference>
<evidence type="ECO:0000259" key="2">
    <source>
        <dbReference type="Pfam" id="PF00561"/>
    </source>
</evidence>
<dbReference type="PANTHER" id="PTHR43798:SF31">
    <property type="entry name" value="AB HYDROLASE SUPERFAMILY PROTEIN YCLE"/>
    <property type="match status" value="1"/>
</dbReference>
<dbReference type="eggNOG" id="arCOG01648">
    <property type="taxonomic scope" value="Archaea"/>
</dbReference>
<evidence type="ECO:0000313" key="3">
    <source>
        <dbReference type="EMBL" id="EMA26979.1"/>
    </source>
</evidence>
<dbReference type="RefSeq" id="WP_004595066.1">
    <property type="nucleotide sequence ID" value="NZ_AOLY01000048.1"/>
</dbReference>
<dbReference type="PATRIC" id="fig|1227453.3.peg.4159"/>
<dbReference type="AlphaFoldDB" id="M0L3F6"/>
<feature type="domain" description="AB hydrolase-1" evidence="2">
    <location>
        <begin position="24"/>
        <end position="256"/>
    </location>
</feature>
<dbReference type="Pfam" id="PF00561">
    <property type="entry name" value="Abhydrolase_1"/>
    <property type="match status" value="1"/>
</dbReference>
<evidence type="ECO:0000256" key="1">
    <source>
        <dbReference type="ARBA" id="ARBA00022801"/>
    </source>
</evidence>
<dbReference type="InterPro" id="IPR050266">
    <property type="entry name" value="AB_hydrolase_sf"/>
</dbReference>
<sequence>MVTHTIDGADGVSLAVEETGSGRPVVLIHGYSQSRLSWRNQFESNLTEDFRLIAPDNRGHGESDKPHDAYADSDLWARDLDAVFAELDVDDAVLVGWSYGGLEVLDYLDAFGTDRIAGLNLVGGVSEIGTEAGNARLGQAYLDLMEGFVSTDVMESVRTLQEFVDLCVYDDLSSADRAYMLGYNVVVPPRVRDSLRDRTVRHDSSLAALDIPVLVTHGEEDAVMLPKSAREYEDLADDATLSMYPETGHTPFWESPDRYNRELRQFARDL</sequence>
<evidence type="ECO:0000313" key="4">
    <source>
        <dbReference type="Proteomes" id="UP000011524"/>
    </source>
</evidence>
<proteinExistence type="predicted"/>
<dbReference type="STRING" id="1227453.C444_21176"/>
<dbReference type="Gene3D" id="3.40.50.1820">
    <property type="entry name" value="alpha/beta hydrolase"/>
    <property type="match status" value="1"/>
</dbReference>
<dbReference type="GO" id="GO:0016787">
    <property type="term" value="F:hydrolase activity"/>
    <property type="evidence" value="ECO:0007669"/>
    <property type="project" value="UniProtKB-KW"/>
</dbReference>
<keyword evidence="4" id="KW-1185">Reference proteome</keyword>
<keyword evidence="1 3" id="KW-0378">Hydrolase</keyword>